<dbReference type="PANTHER" id="PTHR48056:SF81">
    <property type="entry name" value="RECEPTOR PROTEIN-TYROSINE KINASE CEPR1"/>
    <property type="match status" value="1"/>
</dbReference>
<dbReference type="InterPro" id="IPR032675">
    <property type="entry name" value="LRR_dom_sf"/>
</dbReference>
<keyword evidence="2" id="KW-0677">Repeat</keyword>
<dbReference type="GO" id="GO:0005524">
    <property type="term" value="F:ATP binding"/>
    <property type="evidence" value="ECO:0007669"/>
    <property type="project" value="UniProtKB-KW"/>
</dbReference>
<reference evidence="7" key="3">
    <citation type="submission" date="2022-06" db="UniProtKB">
        <authorList>
            <consortium name="EnsemblPlants"/>
        </authorList>
    </citation>
    <scope>IDENTIFICATION</scope>
</reference>
<keyword evidence="6" id="KW-0325">Glycoprotein</keyword>
<evidence type="ECO:0000256" key="4">
    <source>
        <dbReference type="ARBA" id="ARBA00022840"/>
    </source>
</evidence>
<keyword evidence="4" id="KW-0067">ATP-binding</keyword>
<sequence length="136" mass="14805">MGQLTYLHLSDNQLTGLFPAFVGNLSRLSMLGIQSNHLTGLVPIIFGNLRSLKFLDIGSNHFNGTLDFLSTLSNCRQLQNIVIEMCSFTGSIPAYIGNLSTMLNSFFADFNRLIGMIPATISNLSDLSAVSFPGNQ</sequence>
<name>A0A8R7UQE4_TRIUA</name>
<organism evidence="7 8">
    <name type="scientific">Triticum urartu</name>
    <name type="common">Red wild einkorn</name>
    <name type="synonym">Crithodium urartu</name>
    <dbReference type="NCBI Taxonomy" id="4572"/>
    <lineage>
        <taxon>Eukaryota</taxon>
        <taxon>Viridiplantae</taxon>
        <taxon>Streptophyta</taxon>
        <taxon>Embryophyta</taxon>
        <taxon>Tracheophyta</taxon>
        <taxon>Spermatophyta</taxon>
        <taxon>Magnoliopsida</taxon>
        <taxon>Liliopsida</taxon>
        <taxon>Poales</taxon>
        <taxon>Poaceae</taxon>
        <taxon>BOP clade</taxon>
        <taxon>Pooideae</taxon>
        <taxon>Triticodae</taxon>
        <taxon>Triticeae</taxon>
        <taxon>Triticinae</taxon>
        <taxon>Triticum</taxon>
    </lineage>
</organism>
<evidence type="ECO:0000313" key="7">
    <source>
        <dbReference type="EnsemblPlants" id="TuG1812G0500005349.01.T01.cds301985"/>
    </source>
</evidence>
<keyword evidence="1" id="KW-0433">Leucine-rich repeat</keyword>
<keyword evidence="3" id="KW-0547">Nucleotide-binding</keyword>
<dbReference type="SUPFAM" id="SSF52058">
    <property type="entry name" value="L domain-like"/>
    <property type="match status" value="1"/>
</dbReference>
<dbReference type="PANTHER" id="PTHR48056">
    <property type="entry name" value="LRR RECEPTOR-LIKE SERINE/THREONINE-PROTEIN KINASE-RELATED"/>
    <property type="match status" value="1"/>
</dbReference>
<reference evidence="7" key="2">
    <citation type="submission" date="2018-03" db="EMBL/GenBank/DDBJ databases">
        <title>The Triticum urartu genome reveals the dynamic nature of wheat genome evolution.</title>
        <authorList>
            <person name="Ling H."/>
            <person name="Ma B."/>
            <person name="Shi X."/>
            <person name="Liu H."/>
            <person name="Dong L."/>
            <person name="Sun H."/>
            <person name="Cao Y."/>
            <person name="Gao Q."/>
            <person name="Zheng S."/>
            <person name="Li Y."/>
            <person name="Yu Y."/>
            <person name="Du H."/>
            <person name="Qi M."/>
            <person name="Li Y."/>
            <person name="Yu H."/>
            <person name="Cui Y."/>
            <person name="Wang N."/>
            <person name="Chen C."/>
            <person name="Wu H."/>
            <person name="Zhao Y."/>
            <person name="Zhang J."/>
            <person name="Li Y."/>
            <person name="Zhou W."/>
            <person name="Zhang B."/>
            <person name="Hu W."/>
            <person name="Eijk M."/>
            <person name="Tang J."/>
            <person name="Witsenboer H."/>
            <person name="Zhao S."/>
            <person name="Li Z."/>
            <person name="Zhang A."/>
            <person name="Wang D."/>
            <person name="Liang C."/>
        </authorList>
    </citation>
    <scope>NUCLEOTIDE SEQUENCE [LARGE SCALE GENOMIC DNA]</scope>
    <source>
        <strain evidence="7">cv. G1812</strain>
    </source>
</reference>
<dbReference type="Proteomes" id="UP000015106">
    <property type="component" value="Chromosome 5"/>
</dbReference>
<dbReference type="InterPro" id="IPR001611">
    <property type="entry name" value="Leu-rich_rpt"/>
</dbReference>
<keyword evidence="5" id="KW-0675">Receptor</keyword>
<evidence type="ECO:0000256" key="5">
    <source>
        <dbReference type="ARBA" id="ARBA00023170"/>
    </source>
</evidence>
<dbReference type="AlphaFoldDB" id="A0A8R7UQE4"/>
<dbReference type="Gene3D" id="3.80.10.10">
    <property type="entry name" value="Ribonuclease Inhibitor"/>
    <property type="match status" value="1"/>
</dbReference>
<reference evidence="8" key="1">
    <citation type="journal article" date="2013" name="Nature">
        <title>Draft genome of the wheat A-genome progenitor Triticum urartu.</title>
        <authorList>
            <person name="Ling H.Q."/>
            <person name="Zhao S."/>
            <person name="Liu D."/>
            <person name="Wang J."/>
            <person name="Sun H."/>
            <person name="Zhang C."/>
            <person name="Fan H."/>
            <person name="Li D."/>
            <person name="Dong L."/>
            <person name="Tao Y."/>
            <person name="Gao C."/>
            <person name="Wu H."/>
            <person name="Li Y."/>
            <person name="Cui Y."/>
            <person name="Guo X."/>
            <person name="Zheng S."/>
            <person name="Wang B."/>
            <person name="Yu K."/>
            <person name="Liang Q."/>
            <person name="Yang W."/>
            <person name="Lou X."/>
            <person name="Chen J."/>
            <person name="Feng M."/>
            <person name="Jian J."/>
            <person name="Zhang X."/>
            <person name="Luo G."/>
            <person name="Jiang Y."/>
            <person name="Liu J."/>
            <person name="Wang Z."/>
            <person name="Sha Y."/>
            <person name="Zhang B."/>
            <person name="Wu H."/>
            <person name="Tang D."/>
            <person name="Shen Q."/>
            <person name="Xue P."/>
            <person name="Zou S."/>
            <person name="Wang X."/>
            <person name="Liu X."/>
            <person name="Wang F."/>
            <person name="Yang Y."/>
            <person name="An X."/>
            <person name="Dong Z."/>
            <person name="Zhang K."/>
            <person name="Zhang X."/>
            <person name="Luo M.C."/>
            <person name="Dvorak J."/>
            <person name="Tong Y."/>
            <person name="Wang J."/>
            <person name="Yang H."/>
            <person name="Li Z."/>
            <person name="Wang D."/>
            <person name="Zhang A."/>
            <person name="Wang J."/>
        </authorList>
    </citation>
    <scope>NUCLEOTIDE SEQUENCE</scope>
    <source>
        <strain evidence="8">cv. G1812</strain>
    </source>
</reference>
<evidence type="ECO:0000256" key="2">
    <source>
        <dbReference type="ARBA" id="ARBA00022737"/>
    </source>
</evidence>
<protein>
    <submittedName>
        <fullName evidence="7">Uncharacterized protein</fullName>
    </submittedName>
</protein>
<dbReference type="Gramene" id="TuG1812G0500005349.01.T01">
    <property type="protein sequence ID" value="TuG1812G0500005349.01.T01.cds301985"/>
    <property type="gene ID" value="TuG1812G0500005349.01"/>
</dbReference>
<dbReference type="Pfam" id="PF13855">
    <property type="entry name" value="LRR_8"/>
    <property type="match status" value="1"/>
</dbReference>
<evidence type="ECO:0000256" key="3">
    <source>
        <dbReference type="ARBA" id="ARBA00022741"/>
    </source>
</evidence>
<evidence type="ECO:0000256" key="1">
    <source>
        <dbReference type="ARBA" id="ARBA00022614"/>
    </source>
</evidence>
<evidence type="ECO:0000313" key="8">
    <source>
        <dbReference type="Proteomes" id="UP000015106"/>
    </source>
</evidence>
<proteinExistence type="predicted"/>
<dbReference type="EnsemblPlants" id="TuG1812G0500005349.01.T01">
    <property type="protein sequence ID" value="TuG1812G0500005349.01.T01.cds301985"/>
    <property type="gene ID" value="TuG1812G0500005349.01"/>
</dbReference>
<dbReference type="InterPro" id="IPR050647">
    <property type="entry name" value="Plant_LRR-RLKs"/>
</dbReference>
<keyword evidence="8" id="KW-1185">Reference proteome</keyword>
<evidence type="ECO:0000256" key="6">
    <source>
        <dbReference type="ARBA" id="ARBA00023180"/>
    </source>
</evidence>
<accession>A0A8R7UQE4</accession>